<organism evidence="1">
    <name type="scientific">marine metagenome</name>
    <dbReference type="NCBI Taxonomy" id="408172"/>
    <lineage>
        <taxon>unclassified sequences</taxon>
        <taxon>metagenomes</taxon>
        <taxon>ecological metagenomes</taxon>
    </lineage>
</organism>
<name>A0A382N369_9ZZZZ</name>
<reference evidence="1" key="1">
    <citation type="submission" date="2018-05" db="EMBL/GenBank/DDBJ databases">
        <authorList>
            <person name="Lanie J.A."/>
            <person name="Ng W.-L."/>
            <person name="Kazmierczak K.M."/>
            <person name="Andrzejewski T.M."/>
            <person name="Davidsen T.M."/>
            <person name="Wayne K.J."/>
            <person name="Tettelin H."/>
            <person name="Glass J.I."/>
            <person name="Rusch D."/>
            <person name="Podicherti R."/>
            <person name="Tsui H.-C.T."/>
            <person name="Winkler M.E."/>
        </authorList>
    </citation>
    <scope>NUCLEOTIDE SEQUENCE</scope>
</reference>
<gene>
    <name evidence="1" type="ORF">METZ01_LOCUS307872</name>
</gene>
<evidence type="ECO:0000313" key="1">
    <source>
        <dbReference type="EMBL" id="SVC55018.1"/>
    </source>
</evidence>
<sequence length="75" mass="9177">MLKLSQRLKKYWLILGDCIDQRKQFIFQCENEEEADELKKLTWTLVFKINDRWKVELDDLELRAVPPRFFQSKSN</sequence>
<dbReference type="AlphaFoldDB" id="A0A382N369"/>
<proteinExistence type="predicted"/>
<accession>A0A382N369</accession>
<dbReference type="EMBL" id="UINC01097371">
    <property type="protein sequence ID" value="SVC55018.1"/>
    <property type="molecule type" value="Genomic_DNA"/>
</dbReference>
<protein>
    <submittedName>
        <fullName evidence="1">Uncharacterized protein</fullName>
    </submittedName>
</protein>